<dbReference type="InterPro" id="IPR002547">
    <property type="entry name" value="tRNA-bd_dom"/>
</dbReference>
<dbReference type="AlphaFoldDB" id="S5DR98"/>
<dbReference type="CDD" id="cd02798">
    <property type="entry name" value="tRNA_bind_CsaA"/>
    <property type="match status" value="1"/>
</dbReference>
<dbReference type="Gene3D" id="2.40.50.140">
    <property type="entry name" value="Nucleic acid-binding proteins"/>
    <property type="match status" value="1"/>
</dbReference>
<dbReference type="EMBL" id="KC811132">
    <property type="protein sequence ID" value="AGQ19445.1"/>
    <property type="molecule type" value="Genomic_DNA"/>
</dbReference>
<dbReference type="Pfam" id="PF01588">
    <property type="entry name" value="tRNA_bind"/>
    <property type="match status" value="1"/>
</dbReference>
<dbReference type="SUPFAM" id="SSF50249">
    <property type="entry name" value="Nucleic acid-binding proteins"/>
    <property type="match status" value="1"/>
</dbReference>
<dbReference type="PANTHER" id="PTHR11586">
    <property type="entry name" value="TRNA-AMINOACYLATION COFACTOR ARC1 FAMILY MEMBER"/>
    <property type="match status" value="1"/>
</dbReference>
<feature type="domain" description="TRNA-binding" evidence="4">
    <location>
        <begin position="8"/>
        <end position="111"/>
    </location>
</feature>
<sequence length="111" mass="12073">MGQDNLINFASLDIRVGEILEVEDFPEALNPSYVIRINFGDAIGIKKTSAQVTNYTKESLVGRKCIAIINLGDKQIGPIISQCLILGSISRNNTVQLLSPEENVSIGDRIA</sequence>
<dbReference type="PROSITE" id="PS50886">
    <property type="entry name" value="TRBD"/>
    <property type="match status" value="1"/>
</dbReference>
<evidence type="ECO:0000259" key="4">
    <source>
        <dbReference type="PROSITE" id="PS50886"/>
    </source>
</evidence>
<dbReference type="NCBIfam" id="TIGR02222">
    <property type="entry name" value="chap_CsaA"/>
    <property type="match status" value="1"/>
</dbReference>
<proteinExistence type="predicted"/>
<dbReference type="GO" id="GO:0000049">
    <property type="term" value="F:tRNA binding"/>
    <property type="evidence" value="ECO:0007669"/>
    <property type="project" value="UniProtKB-UniRule"/>
</dbReference>
<keyword evidence="2 3" id="KW-0694">RNA-binding</keyword>
<dbReference type="InterPro" id="IPR051270">
    <property type="entry name" value="Tyrosine-tRNA_ligase_regulator"/>
</dbReference>
<dbReference type="PANTHER" id="PTHR11586:SF37">
    <property type="entry name" value="TRNA-BINDING DOMAIN-CONTAINING PROTEIN"/>
    <property type="match status" value="1"/>
</dbReference>
<protein>
    <submittedName>
        <fullName evidence="5">EMAP domain</fullName>
    </submittedName>
</protein>
<evidence type="ECO:0000256" key="3">
    <source>
        <dbReference type="PROSITE-ProRule" id="PRU00209"/>
    </source>
</evidence>
<accession>S5DR98</accession>
<evidence type="ECO:0000256" key="1">
    <source>
        <dbReference type="ARBA" id="ARBA00022555"/>
    </source>
</evidence>
<evidence type="ECO:0000256" key="2">
    <source>
        <dbReference type="ARBA" id="ARBA00022884"/>
    </source>
</evidence>
<dbReference type="InterPro" id="IPR012340">
    <property type="entry name" value="NA-bd_OB-fold"/>
</dbReference>
<dbReference type="NCBIfam" id="NF007494">
    <property type="entry name" value="PRK10089.1-3"/>
    <property type="match status" value="1"/>
</dbReference>
<evidence type="ECO:0000313" key="5">
    <source>
        <dbReference type="EMBL" id="AGQ19445.1"/>
    </source>
</evidence>
<organism evidence="5">
    <name type="scientific">Candidatus Actinomarina minuta</name>
    <dbReference type="NCBI Taxonomy" id="1389454"/>
    <lineage>
        <taxon>Bacteria</taxon>
        <taxon>Bacillati</taxon>
        <taxon>Actinomycetota</taxon>
        <taxon>Actinomycetes</taxon>
        <taxon>Candidatus Actinomarinidae</taxon>
        <taxon>Candidatus Actinomarinales</taxon>
        <taxon>Candidatus Actinomarineae</taxon>
        <taxon>Candidatus Actinomarinaceae</taxon>
        <taxon>Candidatus Actinomarina</taxon>
    </lineage>
</organism>
<reference evidence="5" key="1">
    <citation type="journal article" date="2013" name="Sci. Rep.">
        <title>Metagenomics uncovers a new group of low GC and ultra-small marine Actinobacteria.</title>
        <authorList>
            <person name="Ghai R."/>
            <person name="Mizuno C.M."/>
            <person name="Picazo A."/>
            <person name="Camacho A."/>
            <person name="Rodriguez-Valera F."/>
        </authorList>
    </citation>
    <scope>NUCLEOTIDE SEQUENCE</scope>
</reference>
<keyword evidence="1 3" id="KW-0820">tRNA-binding</keyword>
<name>S5DR98_9ACTN</name>
<dbReference type="InterPro" id="IPR008231">
    <property type="entry name" value="CsaA"/>
</dbReference>